<sequence length="147" mass="15977">MGDYVTIASVRRTCGIAVAEISDDDVESTITEVESQVPRYFNTVFTPKEKIEVRDGNGTNRLILMKNPVLAVRDLYIDGAQENTANLHVYKESGRIVLNTSASTSTFIEKQNAITIKYIYGMLEESSTDTTTTADSTAGTSVALAVA</sequence>
<reference evidence="1" key="1">
    <citation type="journal article" date="2015" name="Nature">
        <title>Complex archaea that bridge the gap between prokaryotes and eukaryotes.</title>
        <authorList>
            <person name="Spang A."/>
            <person name="Saw J.H."/>
            <person name="Jorgensen S.L."/>
            <person name="Zaremba-Niedzwiedzka K."/>
            <person name="Martijn J."/>
            <person name="Lind A.E."/>
            <person name="van Eijk R."/>
            <person name="Schleper C."/>
            <person name="Guy L."/>
            <person name="Ettema T.J."/>
        </authorList>
    </citation>
    <scope>NUCLEOTIDE SEQUENCE</scope>
</reference>
<dbReference type="EMBL" id="LAZR01067188">
    <property type="protein sequence ID" value="KKK52108.1"/>
    <property type="molecule type" value="Genomic_DNA"/>
</dbReference>
<organism evidence="1">
    <name type="scientific">marine sediment metagenome</name>
    <dbReference type="NCBI Taxonomy" id="412755"/>
    <lineage>
        <taxon>unclassified sequences</taxon>
        <taxon>metagenomes</taxon>
        <taxon>ecological metagenomes</taxon>
    </lineage>
</organism>
<comment type="caution">
    <text evidence="1">The sequence shown here is derived from an EMBL/GenBank/DDBJ whole genome shotgun (WGS) entry which is preliminary data.</text>
</comment>
<gene>
    <name evidence="1" type="ORF">LCGC14_3108240</name>
</gene>
<name>A0A0F8W673_9ZZZZ</name>
<accession>A0A0F8W673</accession>
<proteinExistence type="predicted"/>
<evidence type="ECO:0000313" key="1">
    <source>
        <dbReference type="EMBL" id="KKK52108.1"/>
    </source>
</evidence>
<dbReference type="AlphaFoldDB" id="A0A0F8W673"/>
<feature type="non-terminal residue" evidence="1">
    <location>
        <position position="147"/>
    </location>
</feature>
<protein>
    <submittedName>
        <fullName evidence="1">Uncharacterized protein</fullName>
    </submittedName>
</protein>